<organism evidence="1">
    <name type="scientific">Anguilla anguilla</name>
    <name type="common">European freshwater eel</name>
    <name type="synonym">Muraena anguilla</name>
    <dbReference type="NCBI Taxonomy" id="7936"/>
    <lineage>
        <taxon>Eukaryota</taxon>
        <taxon>Metazoa</taxon>
        <taxon>Chordata</taxon>
        <taxon>Craniata</taxon>
        <taxon>Vertebrata</taxon>
        <taxon>Euteleostomi</taxon>
        <taxon>Actinopterygii</taxon>
        <taxon>Neopterygii</taxon>
        <taxon>Teleostei</taxon>
        <taxon>Anguilliformes</taxon>
        <taxon>Anguillidae</taxon>
        <taxon>Anguilla</taxon>
    </lineage>
</organism>
<reference evidence="1" key="1">
    <citation type="submission" date="2014-11" db="EMBL/GenBank/DDBJ databases">
        <authorList>
            <person name="Amaro Gonzalez C."/>
        </authorList>
    </citation>
    <scope>NUCLEOTIDE SEQUENCE</scope>
</reference>
<reference evidence="1" key="2">
    <citation type="journal article" date="2015" name="Fish Shellfish Immunol.">
        <title>Early steps in the European eel (Anguilla anguilla)-Vibrio vulnificus interaction in the gills: Role of the RtxA13 toxin.</title>
        <authorList>
            <person name="Callol A."/>
            <person name="Pajuelo D."/>
            <person name="Ebbesson L."/>
            <person name="Teles M."/>
            <person name="MacKenzie S."/>
            <person name="Amaro C."/>
        </authorList>
    </citation>
    <scope>NUCLEOTIDE SEQUENCE</scope>
</reference>
<proteinExistence type="predicted"/>
<dbReference type="AlphaFoldDB" id="A0A0E9QND8"/>
<sequence>MHLEFSTHLLLFQFNEMVPYRCERPKRKQRFFKCRDEIYYIKKI</sequence>
<protein>
    <submittedName>
        <fullName evidence="1">Uncharacterized protein</fullName>
    </submittedName>
</protein>
<name>A0A0E9QND8_ANGAN</name>
<dbReference type="EMBL" id="GBXM01090585">
    <property type="protein sequence ID" value="JAH17992.1"/>
    <property type="molecule type" value="Transcribed_RNA"/>
</dbReference>
<accession>A0A0E9QND8</accession>
<evidence type="ECO:0000313" key="1">
    <source>
        <dbReference type="EMBL" id="JAH17992.1"/>
    </source>
</evidence>